<evidence type="ECO:0000313" key="3">
    <source>
        <dbReference type="Proteomes" id="UP000799291"/>
    </source>
</evidence>
<dbReference type="Proteomes" id="UP000799291">
    <property type="component" value="Unassembled WGS sequence"/>
</dbReference>
<name>A0A6G1IIA3_9PLEO</name>
<sequence length="173" mass="18174">MQDSELEGSGGVGGGSPLSARAVESSPLQGTSSSPSQPAAISRLKLTTSRSASIPGVSCCPLPRCPASKPDAEMIRILPSCHSPKKLIVRHTIQIRLHRNARADAIAACPCAHQGHAHGNSKCSYVGSRNTMGCRVPEGALNIKFARACRPAWPQPRSPAGTRTGLQQMEHPP</sequence>
<keyword evidence="3" id="KW-1185">Reference proteome</keyword>
<proteinExistence type="predicted"/>
<organism evidence="2 3">
    <name type="scientific">Lentithecium fluviatile CBS 122367</name>
    <dbReference type="NCBI Taxonomy" id="1168545"/>
    <lineage>
        <taxon>Eukaryota</taxon>
        <taxon>Fungi</taxon>
        <taxon>Dikarya</taxon>
        <taxon>Ascomycota</taxon>
        <taxon>Pezizomycotina</taxon>
        <taxon>Dothideomycetes</taxon>
        <taxon>Pleosporomycetidae</taxon>
        <taxon>Pleosporales</taxon>
        <taxon>Massarineae</taxon>
        <taxon>Lentitheciaceae</taxon>
        <taxon>Lentithecium</taxon>
    </lineage>
</organism>
<reference evidence="2" key="1">
    <citation type="journal article" date="2020" name="Stud. Mycol.">
        <title>101 Dothideomycetes genomes: a test case for predicting lifestyles and emergence of pathogens.</title>
        <authorList>
            <person name="Haridas S."/>
            <person name="Albert R."/>
            <person name="Binder M."/>
            <person name="Bloem J."/>
            <person name="Labutti K."/>
            <person name="Salamov A."/>
            <person name="Andreopoulos B."/>
            <person name="Baker S."/>
            <person name="Barry K."/>
            <person name="Bills G."/>
            <person name="Bluhm B."/>
            <person name="Cannon C."/>
            <person name="Castanera R."/>
            <person name="Culley D."/>
            <person name="Daum C."/>
            <person name="Ezra D."/>
            <person name="Gonzalez J."/>
            <person name="Henrissat B."/>
            <person name="Kuo A."/>
            <person name="Liang C."/>
            <person name="Lipzen A."/>
            <person name="Lutzoni F."/>
            <person name="Magnuson J."/>
            <person name="Mondo S."/>
            <person name="Nolan M."/>
            <person name="Ohm R."/>
            <person name="Pangilinan J."/>
            <person name="Park H.-J."/>
            <person name="Ramirez L."/>
            <person name="Alfaro M."/>
            <person name="Sun H."/>
            <person name="Tritt A."/>
            <person name="Yoshinaga Y."/>
            <person name="Zwiers L.-H."/>
            <person name="Turgeon B."/>
            <person name="Goodwin S."/>
            <person name="Spatafora J."/>
            <person name="Crous P."/>
            <person name="Grigoriev I."/>
        </authorList>
    </citation>
    <scope>NUCLEOTIDE SEQUENCE</scope>
    <source>
        <strain evidence="2">CBS 122367</strain>
    </source>
</reference>
<feature type="compositionally biased region" description="Low complexity" evidence="1">
    <location>
        <begin position="25"/>
        <end position="38"/>
    </location>
</feature>
<dbReference type="AlphaFoldDB" id="A0A6G1IIA3"/>
<dbReference type="EMBL" id="MU005616">
    <property type="protein sequence ID" value="KAF2677967.1"/>
    <property type="molecule type" value="Genomic_DNA"/>
</dbReference>
<gene>
    <name evidence="2" type="ORF">K458DRAFT_144484</name>
</gene>
<evidence type="ECO:0000256" key="1">
    <source>
        <dbReference type="SAM" id="MobiDB-lite"/>
    </source>
</evidence>
<feature type="region of interest" description="Disordered" evidence="1">
    <location>
        <begin position="1"/>
        <end position="43"/>
    </location>
</feature>
<protein>
    <submittedName>
        <fullName evidence="2">Uncharacterized protein</fullName>
    </submittedName>
</protein>
<evidence type="ECO:0000313" key="2">
    <source>
        <dbReference type="EMBL" id="KAF2677967.1"/>
    </source>
</evidence>
<feature type="region of interest" description="Disordered" evidence="1">
    <location>
        <begin position="154"/>
        <end position="173"/>
    </location>
</feature>
<accession>A0A6G1IIA3</accession>